<accession>A0AAD5DQQ5</accession>
<gene>
    <name evidence="1" type="ORF">COHA_005825</name>
</gene>
<organism evidence="1 2">
    <name type="scientific">Chlorella ohadii</name>
    <dbReference type="NCBI Taxonomy" id="2649997"/>
    <lineage>
        <taxon>Eukaryota</taxon>
        <taxon>Viridiplantae</taxon>
        <taxon>Chlorophyta</taxon>
        <taxon>core chlorophytes</taxon>
        <taxon>Trebouxiophyceae</taxon>
        <taxon>Chlorellales</taxon>
        <taxon>Chlorellaceae</taxon>
        <taxon>Chlorella clade</taxon>
        <taxon>Chlorella</taxon>
    </lineage>
</organism>
<dbReference type="Proteomes" id="UP001205105">
    <property type="component" value="Unassembled WGS sequence"/>
</dbReference>
<reference evidence="1" key="1">
    <citation type="submission" date="2020-11" db="EMBL/GenBank/DDBJ databases">
        <title>Chlorella ohadii genome sequencing and assembly.</title>
        <authorList>
            <person name="Murik O."/>
            <person name="Treves H."/>
            <person name="Kedem I."/>
            <person name="Shotland Y."/>
            <person name="Kaplan A."/>
        </authorList>
    </citation>
    <scope>NUCLEOTIDE SEQUENCE</scope>
    <source>
        <strain evidence="1">1</strain>
    </source>
</reference>
<dbReference type="AlphaFoldDB" id="A0AAD5DQQ5"/>
<proteinExistence type="predicted"/>
<comment type="caution">
    <text evidence="1">The sequence shown here is derived from an EMBL/GenBank/DDBJ whole genome shotgun (WGS) entry which is preliminary data.</text>
</comment>
<protein>
    <submittedName>
        <fullName evidence="1">Uncharacterized protein</fullName>
    </submittedName>
</protein>
<name>A0AAD5DQQ5_9CHLO</name>
<evidence type="ECO:0000313" key="1">
    <source>
        <dbReference type="EMBL" id="KAI7840526.1"/>
    </source>
</evidence>
<keyword evidence="2" id="KW-1185">Reference proteome</keyword>
<dbReference type="EMBL" id="JADXDR010000079">
    <property type="protein sequence ID" value="KAI7840526.1"/>
    <property type="molecule type" value="Genomic_DNA"/>
</dbReference>
<evidence type="ECO:0000313" key="2">
    <source>
        <dbReference type="Proteomes" id="UP001205105"/>
    </source>
</evidence>
<sequence length="152" mass="16554">MEGVEAALASSDPEVLRAALKAAQAALRQAREADQNTCRCDELVEAAASSAAASKVGGGGGSGGPPLMFSLEQLQAMLRREDELRLSAEVQEAYAAAELREDTDWMEVTEGLQRRVLREFGVPPHQEETALRHFRAAPHLHPELKPLAIYHR</sequence>